<dbReference type="GeneTree" id="ENSGT00530000063974"/>
<dbReference type="InterPro" id="IPR002048">
    <property type="entry name" value="EF_hand_dom"/>
</dbReference>
<feature type="coiled-coil region" evidence="1">
    <location>
        <begin position="709"/>
        <end position="743"/>
    </location>
</feature>
<accession>H9GD04</accession>
<name>H9GD04_ANOCA</name>
<reference evidence="4" key="1">
    <citation type="submission" date="2009-12" db="EMBL/GenBank/DDBJ databases">
        <title>The Genome Sequence of Anolis carolinensis (Green Anole Lizard).</title>
        <authorList>
            <consortium name="The Genome Sequencing Platform"/>
            <person name="Di Palma F."/>
            <person name="Alfoldi J."/>
            <person name="Heiman D."/>
            <person name="Young S."/>
            <person name="Grabherr M."/>
            <person name="Johnson J."/>
            <person name="Lander E.S."/>
            <person name="Lindblad-Toh K."/>
        </authorList>
    </citation>
    <scope>NUCLEOTIDE SEQUENCE [LARGE SCALE GENOMIC DNA]</scope>
    <source>
        <strain evidence="4">JBL SC #1</strain>
    </source>
</reference>
<dbReference type="PANTHER" id="PTHR23347">
    <property type="entry name" value="COLORECTAL MUTANT CANCER PROTEIN MCC PROTEIN -RELATED"/>
    <property type="match status" value="1"/>
</dbReference>
<dbReference type="GO" id="GO:0010633">
    <property type="term" value="P:negative regulation of epithelial cell migration"/>
    <property type="evidence" value="ECO:0007669"/>
    <property type="project" value="Ensembl"/>
</dbReference>
<reference evidence="4" key="2">
    <citation type="submission" date="2025-08" db="UniProtKB">
        <authorList>
            <consortium name="Ensembl"/>
        </authorList>
    </citation>
    <scope>IDENTIFICATION</scope>
</reference>
<feature type="region of interest" description="Disordered" evidence="2">
    <location>
        <begin position="855"/>
        <end position="874"/>
    </location>
</feature>
<dbReference type="Proteomes" id="UP000001646">
    <property type="component" value="Unplaced"/>
</dbReference>
<dbReference type="GO" id="GO:0005829">
    <property type="term" value="C:cytosol"/>
    <property type="evidence" value="ECO:0007669"/>
    <property type="project" value="Ensembl"/>
</dbReference>
<dbReference type="AlphaFoldDB" id="H9GD04"/>
<dbReference type="GO" id="GO:0005886">
    <property type="term" value="C:plasma membrane"/>
    <property type="evidence" value="ECO:0007669"/>
    <property type="project" value="Ensembl"/>
</dbReference>
<dbReference type="PANTHER" id="PTHR23347:SF4">
    <property type="entry name" value="COLORECTAL MUTANT CANCER PROTEIN"/>
    <property type="match status" value="1"/>
</dbReference>
<dbReference type="SUPFAM" id="SSF47473">
    <property type="entry name" value="EF-hand"/>
    <property type="match status" value="1"/>
</dbReference>
<dbReference type="InterPro" id="IPR040171">
    <property type="entry name" value="USBP1-like"/>
</dbReference>
<feature type="compositionally biased region" description="Basic and acidic residues" evidence="2">
    <location>
        <begin position="1004"/>
        <end position="1013"/>
    </location>
</feature>
<dbReference type="GO" id="GO:0090090">
    <property type="term" value="P:negative regulation of canonical Wnt signaling pathway"/>
    <property type="evidence" value="ECO:0000318"/>
    <property type="project" value="GO_Central"/>
</dbReference>
<dbReference type="Bgee" id="ENSACAG00000007653">
    <property type="expression patterns" value="Expressed in hindlimb bud and 13 other cell types or tissues"/>
</dbReference>
<feature type="region of interest" description="Disordered" evidence="2">
    <location>
        <begin position="126"/>
        <end position="176"/>
    </location>
</feature>
<feature type="compositionally biased region" description="Low complexity" evidence="2">
    <location>
        <begin position="132"/>
        <end position="145"/>
    </location>
</feature>
<sequence>MVRRKKRSERGTPLSFSLSLPPSLALFFFLPSSLLSFNLWKEQSRERERERELPACLPAREPSRDAADWRARRRALKLKSVREARAEPSQAAAPGPCLHCAASLARASQRTPEAWLGWLLSGERDRERVHDGGSSSSSGAGVSLEQHGREQQHQRHVQHRREEADAAPVPDLRRDGDGYISRNDLLMVCRQLNMEESVAEIMQQLGGDENGKISFQDFSRCRMQLVREIRKEEVELSVKSDDSCKKKTLRDRIASWPTSSDNSLGALSGARESWEYDSGARDLQSPDLHSRSTLQKLFDHSGNAMNQQVGLQRLLTQASSLSNSVGGSYLELANTLHLAALASLKGDIVELNKRLQQTERERDLLEKKLAKAQCEQSHLMREHEDVQERTTLRYEERITELHSIIAELNKKIDRLQGTTIREEDEYSELRSELSHSQHEANEDSHSMDQDQTSVSVPENQSTMVTADMDTCSDLNSELQRVLTGLENVVCGRKKSSCSLSVADVDRHIEQLTTASEHCDLALKTVEEIEGVLGQDLYPNLAEERSRWEKELAGLREENESLTAMLCSKEEELNRTKATMNAIREERDRLRRRVRELQTRLQSVQATGPSSPGRLTPANRPINPSTGELSTSSSSNDIPIAKIAERVKLSKTRSESSTSDRPVLGSEISSIGVSSSVAEHLAHSLQDCSNIQEIFQTLYSHGSAISESKIREFEVETERLNSRIEHLKSQNDLLTITLEECKSNAERMSMLVGKYESNATALRLALQYSEQCIEAYELLLALAESEQSLILGQFRAAGVESVGDQPGDENITQMLKRAHDCRKTAENAAKALLMKLDGSCGGAFAVTGCSIQPWESLSSNSHTSTTSSTASSCDTEFTKEDEQRLKDYIQQLKNDRAAVKLTMLELESIHIDPLSYDVKPRGDSQRLDLENAVLMQELMAMKEEMAELKAQLYLLEKEKKALELKLSSREAQEQAYLVHIEHLKSEVEEQKEQRMRSLSSASSSSKEKSSKECTDGSTASLTLAELKPYSESELTTELANALRREKKLKARVQELVSALERLTKSSEIRHQQSAEFVNDLKRANSNLVAAYEKAKKKHQNKLKKLESQMMAMVERHETQVRMLKQRIALLEEENSRPHTNETSL</sequence>
<evidence type="ECO:0000256" key="1">
    <source>
        <dbReference type="SAM" id="Coils"/>
    </source>
</evidence>
<organism evidence="4 5">
    <name type="scientific">Anolis carolinensis</name>
    <name type="common">Green anole</name>
    <name type="synonym">American chameleon</name>
    <dbReference type="NCBI Taxonomy" id="28377"/>
    <lineage>
        <taxon>Eukaryota</taxon>
        <taxon>Metazoa</taxon>
        <taxon>Chordata</taxon>
        <taxon>Craniata</taxon>
        <taxon>Vertebrata</taxon>
        <taxon>Euteleostomi</taxon>
        <taxon>Lepidosauria</taxon>
        <taxon>Squamata</taxon>
        <taxon>Bifurcata</taxon>
        <taxon>Unidentata</taxon>
        <taxon>Episquamata</taxon>
        <taxon>Toxicofera</taxon>
        <taxon>Iguania</taxon>
        <taxon>Dactyloidae</taxon>
        <taxon>Anolis</taxon>
    </lineage>
</organism>
<dbReference type="STRING" id="28377.ENSACAP00000007582"/>
<reference evidence="4" key="3">
    <citation type="submission" date="2025-09" db="UniProtKB">
        <authorList>
            <consortium name="Ensembl"/>
        </authorList>
    </citation>
    <scope>IDENTIFICATION</scope>
</reference>
<dbReference type="InterPro" id="IPR019536">
    <property type="entry name" value="USHBP1_PDZ-bd"/>
</dbReference>
<dbReference type="eggNOG" id="ENOG502QPWE">
    <property type="taxonomic scope" value="Eukaryota"/>
</dbReference>
<feature type="domain" description="EF-hand" evidence="3">
    <location>
        <begin position="193"/>
        <end position="228"/>
    </location>
</feature>
<feature type="compositionally biased region" description="Basic and acidic residues" evidence="2">
    <location>
        <begin position="427"/>
        <end position="448"/>
    </location>
</feature>
<feature type="region of interest" description="Disordered" evidence="2">
    <location>
        <begin position="597"/>
        <end position="636"/>
    </location>
</feature>
<dbReference type="HOGENOM" id="CLU_011120_0_0_1"/>
<dbReference type="Gene3D" id="1.10.238.10">
    <property type="entry name" value="EF-hand"/>
    <property type="match status" value="1"/>
</dbReference>
<dbReference type="InParanoid" id="H9GD04"/>
<evidence type="ECO:0000259" key="3">
    <source>
        <dbReference type="PROSITE" id="PS50222"/>
    </source>
</evidence>
<dbReference type="GO" id="GO:0050680">
    <property type="term" value="P:negative regulation of epithelial cell proliferation"/>
    <property type="evidence" value="ECO:0007669"/>
    <property type="project" value="Ensembl"/>
</dbReference>
<dbReference type="Gene3D" id="6.10.250.3110">
    <property type="match status" value="1"/>
</dbReference>
<dbReference type="CDD" id="cd00051">
    <property type="entry name" value="EFh"/>
    <property type="match status" value="1"/>
</dbReference>
<dbReference type="Pfam" id="PF10506">
    <property type="entry name" value="USHBP1_PDZ-bd"/>
    <property type="match status" value="2"/>
</dbReference>
<keyword evidence="5" id="KW-1185">Reference proteome</keyword>
<dbReference type="GO" id="GO:0005654">
    <property type="term" value="C:nucleoplasm"/>
    <property type="evidence" value="ECO:0007669"/>
    <property type="project" value="Ensembl"/>
</dbReference>
<dbReference type="GO" id="GO:0005737">
    <property type="term" value="C:cytoplasm"/>
    <property type="evidence" value="ECO:0000318"/>
    <property type="project" value="GO_Central"/>
</dbReference>
<dbReference type="GO" id="GO:0045184">
    <property type="term" value="P:establishment of protein localization"/>
    <property type="evidence" value="ECO:0007669"/>
    <property type="project" value="Ensembl"/>
</dbReference>
<gene>
    <name evidence="4" type="primary">MCC</name>
</gene>
<feature type="region of interest" description="Disordered" evidence="2">
    <location>
        <begin position="987"/>
        <end position="1018"/>
    </location>
</feature>
<feature type="compositionally biased region" description="Low complexity" evidence="2">
    <location>
        <begin position="855"/>
        <end position="871"/>
    </location>
</feature>
<proteinExistence type="predicted"/>
<evidence type="ECO:0000313" key="5">
    <source>
        <dbReference type="Proteomes" id="UP000001646"/>
    </source>
</evidence>
<protein>
    <submittedName>
        <fullName evidence="4">MCC regulator of WNT signaling pathway</fullName>
    </submittedName>
</protein>
<dbReference type="PROSITE" id="PS50222">
    <property type="entry name" value="EF_HAND_2"/>
    <property type="match status" value="1"/>
</dbReference>
<feature type="coiled-coil region" evidence="1">
    <location>
        <begin position="888"/>
        <end position="973"/>
    </location>
</feature>
<dbReference type="InterPro" id="IPR011992">
    <property type="entry name" value="EF-hand-dom_pair"/>
</dbReference>
<feature type="coiled-coil region" evidence="1">
    <location>
        <begin position="1030"/>
        <end position="1132"/>
    </location>
</feature>
<feature type="region of interest" description="Disordered" evidence="2">
    <location>
        <begin position="423"/>
        <end position="455"/>
    </location>
</feature>
<evidence type="ECO:0000313" key="4">
    <source>
        <dbReference type="Ensembl" id="ENSACAP00000007582.3"/>
    </source>
</evidence>
<dbReference type="Ensembl" id="ENSACAT00000007743.3">
    <property type="protein sequence ID" value="ENSACAP00000007582.3"/>
    <property type="gene ID" value="ENSACAG00000007653.4"/>
</dbReference>
<dbReference type="GO" id="GO:0005509">
    <property type="term" value="F:calcium ion binding"/>
    <property type="evidence" value="ECO:0007669"/>
    <property type="project" value="InterPro"/>
</dbReference>
<evidence type="ECO:0000256" key="2">
    <source>
        <dbReference type="SAM" id="MobiDB-lite"/>
    </source>
</evidence>
<keyword evidence="1" id="KW-0175">Coiled coil</keyword>